<evidence type="ECO:0000256" key="1">
    <source>
        <dbReference type="ARBA" id="ARBA00022737"/>
    </source>
</evidence>
<dbReference type="Pfam" id="PF00806">
    <property type="entry name" value="PUF"/>
    <property type="match status" value="2"/>
</dbReference>
<dbReference type="SUPFAM" id="SSF48371">
    <property type="entry name" value="ARM repeat"/>
    <property type="match status" value="1"/>
</dbReference>
<feature type="compositionally biased region" description="Low complexity" evidence="3">
    <location>
        <begin position="557"/>
        <end position="570"/>
    </location>
</feature>
<keyword evidence="1" id="KW-0677">Repeat</keyword>
<evidence type="ECO:0008006" key="6">
    <source>
        <dbReference type="Google" id="ProtNLM"/>
    </source>
</evidence>
<evidence type="ECO:0000256" key="2">
    <source>
        <dbReference type="PROSITE-ProRule" id="PRU00317"/>
    </source>
</evidence>
<feature type="repeat" description="Pumilio" evidence="2">
    <location>
        <begin position="118"/>
        <end position="155"/>
    </location>
</feature>
<dbReference type="Proteomes" id="UP001470230">
    <property type="component" value="Unassembled WGS sequence"/>
</dbReference>
<evidence type="ECO:0000256" key="3">
    <source>
        <dbReference type="SAM" id="MobiDB-lite"/>
    </source>
</evidence>
<reference evidence="4 5" key="1">
    <citation type="submission" date="2024-04" db="EMBL/GenBank/DDBJ databases">
        <title>Tritrichomonas musculus Genome.</title>
        <authorList>
            <person name="Alves-Ferreira E."/>
            <person name="Grigg M."/>
            <person name="Lorenzi H."/>
            <person name="Galac M."/>
        </authorList>
    </citation>
    <scope>NUCLEOTIDE SEQUENCE [LARGE SCALE GENOMIC DNA]</scope>
    <source>
        <strain evidence="4 5">EAF2021</strain>
    </source>
</reference>
<dbReference type="InterPro" id="IPR040059">
    <property type="entry name" value="PUM3"/>
</dbReference>
<accession>A0ABR2L041</accession>
<feature type="compositionally biased region" description="Acidic residues" evidence="3">
    <location>
        <begin position="285"/>
        <end position="305"/>
    </location>
</feature>
<evidence type="ECO:0000313" key="5">
    <source>
        <dbReference type="Proteomes" id="UP001470230"/>
    </source>
</evidence>
<dbReference type="PANTHER" id="PTHR13389:SF0">
    <property type="entry name" value="PUMILIO HOMOLOG 3"/>
    <property type="match status" value="1"/>
</dbReference>
<organism evidence="4 5">
    <name type="scientific">Tritrichomonas musculus</name>
    <dbReference type="NCBI Taxonomy" id="1915356"/>
    <lineage>
        <taxon>Eukaryota</taxon>
        <taxon>Metamonada</taxon>
        <taxon>Parabasalia</taxon>
        <taxon>Tritrichomonadida</taxon>
        <taxon>Tritrichomonadidae</taxon>
        <taxon>Tritrichomonas</taxon>
    </lineage>
</organism>
<name>A0ABR2L041_9EUKA</name>
<gene>
    <name evidence="4" type="ORF">M9Y10_014224</name>
</gene>
<dbReference type="Gene3D" id="1.25.10.10">
    <property type="entry name" value="Leucine-rich Repeat Variant"/>
    <property type="match status" value="1"/>
</dbReference>
<comment type="caution">
    <text evidence="4">The sequence shown here is derived from an EMBL/GenBank/DDBJ whole genome shotgun (WGS) entry which is preliminary data.</text>
</comment>
<dbReference type="SMART" id="SM00025">
    <property type="entry name" value="Pumilio"/>
    <property type="match status" value="4"/>
</dbReference>
<proteinExistence type="predicted"/>
<dbReference type="EMBL" id="JAPFFF010000002">
    <property type="protein sequence ID" value="KAK8896326.1"/>
    <property type="molecule type" value="Genomic_DNA"/>
</dbReference>
<dbReference type="InterPro" id="IPR016024">
    <property type="entry name" value="ARM-type_fold"/>
</dbReference>
<sequence>MTTPTYTIQKKIEDEDVNQLHHLCEAAKPRNVKGDKRAKALQELYDYTKEKFDVLWKRNDGSRAFQILVLRGDEKLRNQLITDFEKILFDAATTRYSCHIVNRMILKGNSAQRDRIFKILKGRFDELLSHKIGHKVLETLYDHSNSEQKSLLLLDFYGPQWKRQKTPISFENICKQGKSIRNAAITNLSNNIRRVLNKNLGYLKLTQRLLFILSQAEPSALGQFAVDFKDYCYSVDGLQAAIIAIQNAKQDDIKASLILIEPKQRKSVLIGAGEDEIAPPATANQDEEEEEEEAVEDFGEEEEENQNCQPTKKKAKSDGETELGAVTASIANDQYGWRALCCAISYNTDINVIKDEVIPNIFDQWENICNNKWALQLLIRLISVQQSVFHDLSFQKDKLNEELKSLVLPILAEHALESIDTLGPLDEGRYLVATIMKNLVDNVLFSQFANAVFTKENVVDKIMHKLVRSCIQVIGAKAADVALKTINKVGIEEVLKTPGAWIVKELISTGRYGEFETQVKNILKEHKFEGKAIDSILNPVADKAEKPKRRFDKYQKKSGNQNQKGGNKKK</sequence>
<dbReference type="InterPro" id="IPR011989">
    <property type="entry name" value="ARM-like"/>
</dbReference>
<evidence type="ECO:0000313" key="4">
    <source>
        <dbReference type="EMBL" id="KAK8896326.1"/>
    </source>
</evidence>
<feature type="region of interest" description="Disordered" evidence="3">
    <location>
        <begin position="276"/>
        <end position="319"/>
    </location>
</feature>
<protein>
    <recommendedName>
        <fullName evidence="6">Pumilio-family RNA binding repeat containing protein</fullName>
    </recommendedName>
</protein>
<dbReference type="PROSITE" id="PS50302">
    <property type="entry name" value="PUM"/>
    <property type="match status" value="1"/>
</dbReference>
<feature type="region of interest" description="Disordered" evidence="3">
    <location>
        <begin position="545"/>
        <end position="570"/>
    </location>
</feature>
<keyword evidence="5" id="KW-1185">Reference proteome</keyword>
<dbReference type="InterPro" id="IPR001313">
    <property type="entry name" value="Pumilio_RNA-bd_rpt"/>
</dbReference>
<dbReference type="PANTHER" id="PTHR13389">
    <property type="entry name" value="PUMILIO HOMOLOG 3"/>
    <property type="match status" value="1"/>
</dbReference>